<evidence type="ECO:0000256" key="1">
    <source>
        <dbReference type="ARBA" id="ARBA00002232"/>
    </source>
</evidence>
<keyword evidence="8" id="KW-0156">Chromatin regulator</keyword>
<evidence type="ECO:0000256" key="4">
    <source>
        <dbReference type="ARBA" id="ARBA00022771"/>
    </source>
</evidence>
<evidence type="ECO:0000256" key="7">
    <source>
        <dbReference type="ARBA" id="ARBA00023163"/>
    </source>
</evidence>
<name>A0A9E7I4Y2_9LILI</name>
<keyword evidence="7 8" id="KW-0804">Transcription</keyword>
<dbReference type="Pfam" id="PF00628">
    <property type="entry name" value="PHD"/>
    <property type="match status" value="1"/>
</dbReference>
<comment type="subcellular location">
    <subcellularLocation>
        <location evidence="8">Nucleus</location>
    </subcellularLocation>
</comment>
<dbReference type="InterPro" id="IPR011011">
    <property type="entry name" value="Znf_FYVE_PHD"/>
</dbReference>
<dbReference type="PANTHER" id="PTHR12321">
    <property type="entry name" value="CPG BINDING PROTEIN"/>
    <property type="match status" value="1"/>
</dbReference>
<evidence type="ECO:0000256" key="2">
    <source>
        <dbReference type="ARBA" id="ARBA00010445"/>
    </source>
</evidence>
<dbReference type="GO" id="GO:0006355">
    <property type="term" value="P:regulation of DNA-templated transcription"/>
    <property type="evidence" value="ECO:0007669"/>
    <property type="project" value="UniProtKB-UniRule"/>
</dbReference>
<organism evidence="11 12">
    <name type="scientific">Musa troglodytarum</name>
    <name type="common">fe'i banana</name>
    <dbReference type="NCBI Taxonomy" id="320322"/>
    <lineage>
        <taxon>Eukaryota</taxon>
        <taxon>Viridiplantae</taxon>
        <taxon>Streptophyta</taxon>
        <taxon>Embryophyta</taxon>
        <taxon>Tracheophyta</taxon>
        <taxon>Spermatophyta</taxon>
        <taxon>Magnoliopsida</taxon>
        <taxon>Liliopsida</taxon>
        <taxon>Zingiberales</taxon>
        <taxon>Musaceae</taxon>
        <taxon>Musa</taxon>
    </lineage>
</organism>
<dbReference type="InterPro" id="IPR045104">
    <property type="entry name" value="Alfin"/>
</dbReference>
<keyword evidence="8" id="KW-0539">Nucleus</keyword>
<feature type="domain" description="Zinc finger PHD-type" evidence="10">
    <location>
        <begin position="101"/>
        <end position="148"/>
    </location>
</feature>
<dbReference type="PANTHER" id="PTHR12321:SF77">
    <property type="entry name" value="PHD FINGER PROTEIN ALFIN-LIKE 6"/>
    <property type="match status" value="1"/>
</dbReference>
<comment type="similarity">
    <text evidence="2 8">Belongs to the Alfin family.</text>
</comment>
<sequence>MPEKDWLAHIAIHSDAWLYSYAFYIACALALMPRPGKIVSGTVKMSAKEETSSESSKDKSSSKKCSRVRVLGWPLPSIEEEEDVEDEAEQMAAEANHSSITCGACGRWFSDDTGYWIFCDVCGTWYHGNCVRVTPERYKQLRRCSALEMGSLCYPRNFLASSLHPTPAPQAWRSPPPPSSQWPLLTTSTSPMTSSWRRSARASVPDRQHPAVLLRPCPHRNLAGGRSRRIGRGHFPGRGLLLAFAKGYVSKSVPLIKLAYCKKPDAEIGIVPSRPVPSHPIPKGMRPLR</sequence>
<dbReference type="GO" id="GO:0042393">
    <property type="term" value="F:histone binding"/>
    <property type="evidence" value="ECO:0007669"/>
    <property type="project" value="UniProtKB-UniRule"/>
</dbReference>
<keyword evidence="5 8" id="KW-0862">Zinc</keyword>
<protein>
    <recommendedName>
        <fullName evidence="8">PHD finger protein ALFIN-LIKE</fullName>
    </recommendedName>
</protein>
<gene>
    <name evidence="11" type="ORF">MUK42_13548</name>
</gene>
<dbReference type="GO" id="GO:0005634">
    <property type="term" value="C:nucleus"/>
    <property type="evidence" value="ECO:0007669"/>
    <property type="project" value="UniProtKB-SubCell"/>
</dbReference>
<keyword evidence="12" id="KW-1185">Reference proteome</keyword>
<dbReference type="EMBL" id="CP097511">
    <property type="protein sequence ID" value="URE45870.1"/>
    <property type="molecule type" value="Genomic_DNA"/>
</dbReference>
<evidence type="ECO:0000256" key="9">
    <source>
        <dbReference type="SAM" id="MobiDB-lite"/>
    </source>
</evidence>
<keyword evidence="3 8" id="KW-0479">Metal-binding</keyword>
<evidence type="ECO:0000256" key="3">
    <source>
        <dbReference type="ARBA" id="ARBA00022723"/>
    </source>
</evidence>
<dbReference type="InterPro" id="IPR013083">
    <property type="entry name" value="Znf_RING/FYVE/PHD"/>
</dbReference>
<dbReference type="GO" id="GO:0008270">
    <property type="term" value="F:zinc ion binding"/>
    <property type="evidence" value="ECO:0007669"/>
    <property type="project" value="UniProtKB-KW"/>
</dbReference>
<accession>A0A9E7I4Y2</accession>
<dbReference type="InterPro" id="IPR019787">
    <property type="entry name" value="Znf_PHD-finger"/>
</dbReference>
<dbReference type="SMART" id="SM00249">
    <property type="entry name" value="PHD"/>
    <property type="match status" value="1"/>
</dbReference>
<comment type="subunit">
    <text evidence="8">Interacts with H3K4me3 and to a lesser extent with H3K4me2.</text>
</comment>
<dbReference type="Pfam" id="PF12165">
    <property type="entry name" value="Alfin"/>
    <property type="match status" value="1"/>
</dbReference>
<dbReference type="Gene3D" id="3.30.40.10">
    <property type="entry name" value="Zinc/RING finger domain, C3HC4 (zinc finger)"/>
    <property type="match status" value="1"/>
</dbReference>
<evidence type="ECO:0000259" key="10">
    <source>
        <dbReference type="SMART" id="SM00249"/>
    </source>
</evidence>
<comment type="domain">
    <text evidence="8">The PHD-type zinc finger mediates the binding to H3K4me3.</text>
</comment>
<dbReference type="GO" id="GO:0000976">
    <property type="term" value="F:transcription cis-regulatory region binding"/>
    <property type="evidence" value="ECO:0007669"/>
    <property type="project" value="TreeGrafter"/>
</dbReference>
<feature type="compositionally biased region" description="Low complexity" evidence="9">
    <location>
        <begin position="181"/>
        <end position="192"/>
    </location>
</feature>
<proteinExistence type="inferred from homology"/>
<comment type="function">
    <text evidence="1 8">Histone-binding component that specifically recognizes H3 tails trimethylated on 'Lys-4' (H3K4me3), which mark transcription start sites of virtually all active genes.</text>
</comment>
<dbReference type="InterPro" id="IPR001965">
    <property type="entry name" value="Znf_PHD"/>
</dbReference>
<dbReference type="GO" id="GO:0006325">
    <property type="term" value="P:chromatin organization"/>
    <property type="evidence" value="ECO:0007669"/>
    <property type="project" value="UniProtKB-UniRule"/>
</dbReference>
<dbReference type="OrthoDB" id="2019491at2759"/>
<evidence type="ECO:0000313" key="11">
    <source>
        <dbReference type="EMBL" id="URE45870.1"/>
    </source>
</evidence>
<feature type="region of interest" description="Disordered" evidence="9">
    <location>
        <begin position="169"/>
        <end position="192"/>
    </location>
</feature>
<reference evidence="11" key="1">
    <citation type="submission" date="2022-05" db="EMBL/GenBank/DDBJ databases">
        <title>The Musa troglodytarum L. genome provides insights into the mechanism of non-climacteric behaviour and enrichment of carotenoids.</title>
        <authorList>
            <person name="Wang J."/>
        </authorList>
    </citation>
    <scope>NUCLEOTIDE SEQUENCE</scope>
    <source>
        <tissue evidence="11">Leaf</tissue>
    </source>
</reference>
<dbReference type="SUPFAM" id="SSF57903">
    <property type="entry name" value="FYVE/PHD zinc finger"/>
    <property type="match status" value="1"/>
</dbReference>
<keyword evidence="6 8" id="KW-0805">Transcription regulation</keyword>
<evidence type="ECO:0000256" key="6">
    <source>
        <dbReference type="ARBA" id="ARBA00023015"/>
    </source>
</evidence>
<keyword evidence="4 8" id="KW-0863">Zinc-finger</keyword>
<dbReference type="Proteomes" id="UP001055439">
    <property type="component" value="Chromosome 9"/>
</dbReference>
<evidence type="ECO:0000313" key="12">
    <source>
        <dbReference type="Proteomes" id="UP001055439"/>
    </source>
</evidence>
<dbReference type="AlphaFoldDB" id="A0A9E7I4Y2"/>
<dbReference type="InterPro" id="IPR021998">
    <property type="entry name" value="Alfin_N"/>
</dbReference>
<evidence type="ECO:0000256" key="8">
    <source>
        <dbReference type="RuleBase" id="RU369089"/>
    </source>
</evidence>
<evidence type="ECO:0000256" key="5">
    <source>
        <dbReference type="ARBA" id="ARBA00022833"/>
    </source>
</evidence>
<dbReference type="GO" id="GO:0003712">
    <property type="term" value="F:transcription coregulator activity"/>
    <property type="evidence" value="ECO:0007669"/>
    <property type="project" value="TreeGrafter"/>
</dbReference>